<dbReference type="HAMAP" id="MF_01258">
    <property type="entry name" value="F420_ligase_CofE"/>
    <property type="match status" value="1"/>
</dbReference>
<name>A0A1H4AR72_9EURY</name>
<comment type="pathway">
    <text evidence="8">Cofactor biosynthesis; coenzyme F420 biosynthesis.</text>
</comment>
<evidence type="ECO:0000256" key="7">
    <source>
        <dbReference type="ARBA" id="ARBA00023211"/>
    </source>
</evidence>
<dbReference type="EMBL" id="FNQT01000007">
    <property type="protein sequence ID" value="SEA38425.1"/>
    <property type="molecule type" value="Genomic_DNA"/>
</dbReference>
<comment type="catalytic activity">
    <reaction evidence="8">
        <text>oxidized coenzyme F420-0 + GTP + L-glutamate = oxidized coenzyme F420-1 + GDP + phosphate + H(+)</text>
        <dbReference type="Rhea" id="RHEA:30555"/>
        <dbReference type="ChEBI" id="CHEBI:15378"/>
        <dbReference type="ChEBI" id="CHEBI:29985"/>
        <dbReference type="ChEBI" id="CHEBI:37565"/>
        <dbReference type="ChEBI" id="CHEBI:43474"/>
        <dbReference type="ChEBI" id="CHEBI:58189"/>
        <dbReference type="ChEBI" id="CHEBI:59907"/>
        <dbReference type="ChEBI" id="CHEBI:59920"/>
        <dbReference type="EC" id="6.3.2.31"/>
    </reaction>
</comment>
<evidence type="ECO:0000256" key="4">
    <source>
        <dbReference type="ARBA" id="ARBA00022842"/>
    </source>
</evidence>
<dbReference type="EC" id="6.3.2.31" evidence="8"/>
<evidence type="ECO:0000256" key="8">
    <source>
        <dbReference type="HAMAP-Rule" id="MF_01258"/>
    </source>
</evidence>
<keyword evidence="3 8" id="KW-0547">Nucleotide-binding</keyword>
<comment type="cofactor">
    <cofactor evidence="8">
        <name>Mg(2+)</name>
        <dbReference type="ChEBI" id="CHEBI:18420"/>
    </cofactor>
    <cofactor evidence="8">
        <name>Mn(2+)</name>
        <dbReference type="ChEBI" id="CHEBI:29035"/>
    </cofactor>
    <text evidence="8">Binds 2 divalent metal cations per subunit. The ions could be magnesium and/or manganese.</text>
</comment>
<comment type="catalytic activity">
    <reaction evidence="8">
        <text>oxidized coenzyme F420-1 + GTP + L-glutamate = oxidized coenzyme F420-2 + GDP + phosphate + H(+)</text>
        <dbReference type="Rhea" id="RHEA:30523"/>
        <dbReference type="ChEBI" id="CHEBI:15378"/>
        <dbReference type="ChEBI" id="CHEBI:29985"/>
        <dbReference type="ChEBI" id="CHEBI:37565"/>
        <dbReference type="ChEBI" id="CHEBI:43474"/>
        <dbReference type="ChEBI" id="CHEBI:57922"/>
        <dbReference type="ChEBI" id="CHEBI:58189"/>
        <dbReference type="ChEBI" id="CHEBI:59920"/>
        <dbReference type="EC" id="6.3.2.34"/>
    </reaction>
</comment>
<dbReference type="NCBIfam" id="NF009809">
    <property type="entry name" value="PRK13293.1"/>
    <property type="match status" value="1"/>
</dbReference>
<dbReference type="AlphaFoldDB" id="A0A1H4AR72"/>
<accession>A0A1H4AR72</accession>
<keyword evidence="11" id="KW-1185">Reference proteome</keyword>
<dbReference type="PANTHER" id="PTHR47917:SF1">
    <property type="entry name" value="COENZYME F420:L-GLUTAMATE LIGASE"/>
    <property type="match status" value="1"/>
</dbReference>
<feature type="binding site" evidence="8">
    <location>
        <begin position="213"/>
        <end position="220"/>
    </location>
    <ligand>
        <name>GTP</name>
        <dbReference type="ChEBI" id="CHEBI:37565"/>
    </ligand>
</feature>
<feature type="binding site" evidence="8">
    <location>
        <position position="158"/>
    </location>
    <ligand>
        <name>a divalent metal cation</name>
        <dbReference type="ChEBI" id="CHEBI:60240"/>
        <label>2</label>
    </ligand>
</feature>
<protein>
    <recommendedName>
        <fullName evidence="8">Coenzyme F420:L-glutamate ligase</fullName>
        <ecNumber evidence="8">6.3.2.31</ecNumber>
        <ecNumber evidence="8">6.3.2.34</ecNumber>
    </recommendedName>
    <alternativeName>
        <fullName evidence="8">Coenzyme F420-0:L-glutamate ligase</fullName>
    </alternativeName>
    <alternativeName>
        <fullName evidence="8">Coenzyme F420-1:gamma-L-glutamate ligase</fullName>
    </alternativeName>
</protein>
<keyword evidence="6 8" id="KW-0342">GTP-binding</keyword>
<dbReference type="GO" id="GO:0052618">
    <property type="term" value="F:coenzyme F420-0:L-glutamate ligase activity"/>
    <property type="evidence" value="ECO:0007669"/>
    <property type="project" value="UniProtKB-UniRule"/>
</dbReference>
<dbReference type="SUPFAM" id="SSF144010">
    <property type="entry name" value="CofE-like"/>
    <property type="match status" value="1"/>
</dbReference>
<dbReference type="Pfam" id="PF01996">
    <property type="entry name" value="F420_ligase"/>
    <property type="match status" value="1"/>
</dbReference>
<keyword evidence="4 8" id="KW-0460">Magnesium</keyword>
<feature type="binding site" evidence="8">
    <location>
        <position position="51"/>
    </location>
    <ligand>
        <name>GTP</name>
        <dbReference type="ChEBI" id="CHEBI:37565"/>
    </ligand>
</feature>
<feature type="domain" description="Coenzyme F420:L-glutamate ligase-like" evidence="9">
    <location>
        <begin position="17"/>
        <end position="227"/>
    </location>
</feature>
<evidence type="ECO:0000256" key="3">
    <source>
        <dbReference type="ARBA" id="ARBA00022741"/>
    </source>
</evidence>
<dbReference type="InterPro" id="IPR008225">
    <property type="entry name" value="F420-0_g-glutamyl_ligase"/>
</dbReference>
<evidence type="ECO:0000256" key="2">
    <source>
        <dbReference type="ARBA" id="ARBA00022723"/>
    </source>
</evidence>
<gene>
    <name evidence="8" type="primary">cofE</name>
    <name evidence="10" type="ORF">SAMN04488065_2911</name>
</gene>
<dbReference type="Proteomes" id="UP000236755">
    <property type="component" value="Unassembled WGS sequence"/>
</dbReference>
<evidence type="ECO:0000259" key="9">
    <source>
        <dbReference type="Pfam" id="PF01996"/>
    </source>
</evidence>
<feature type="binding site" evidence="8">
    <location>
        <position position="215"/>
    </location>
    <ligand>
        <name>a divalent metal cation</name>
        <dbReference type="ChEBI" id="CHEBI:60240"/>
        <label>2</label>
    </ligand>
</feature>
<evidence type="ECO:0000256" key="1">
    <source>
        <dbReference type="ARBA" id="ARBA00022598"/>
    </source>
</evidence>
<dbReference type="GO" id="GO:0046872">
    <property type="term" value="F:metal ion binding"/>
    <property type="evidence" value="ECO:0007669"/>
    <property type="project" value="UniProtKB-KW"/>
</dbReference>
<feature type="binding site" evidence="8">
    <location>
        <begin position="17"/>
        <end position="20"/>
    </location>
    <ligand>
        <name>GTP</name>
        <dbReference type="ChEBI" id="CHEBI:37565"/>
    </ligand>
</feature>
<keyword evidence="7 8" id="KW-0464">Manganese</keyword>
<keyword evidence="2 8" id="KW-0479">Metal-binding</keyword>
<comment type="cofactor">
    <cofactor evidence="8">
        <name>K(+)</name>
        <dbReference type="ChEBI" id="CHEBI:29103"/>
    </cofactor>
    <text evidence="8">Monovalent cation. The ion could be potassium.</text>
</comment>
<dbReference type="UniPathway" id="UPA00071"/>
<dbReference type="PANTHER" id="PTHR47917">
    <property type="match status" value="1"/>
</dbReference>
<dbReference type="GO" id="GO:0052619">
    <property type="term" value="F:coenzyme F420-1:gamma-L-glutamate ligase activity"/>
    <property type="evidence" value="ECO:0007669"/>
    <property type="project" value="UniProtKB-UniRule"/>
</dbReference>
<evidence type="ECO:0000313" key="11">
    <source>
        <dbReference type="Proteomes" id="UP000236755"/>
    </source>
</evidence>
<organism evidence="10 11">
    <name type="scientific">Haloplanus vescus</name>
    <dbReference type="NCBI Taxonomy" id="555874"/>
    <lineage>
        <taxon>Archaea</taxon>
        <taxon>Methanobacteriati</taxon>
        <taxon>Methanobacteriota</taxon>
        <taxon>Stenosarchaea group</taxon>
        <taxon>Halobacteria</taxon>
        <taxon>Halobacteriales</taxon>
        <taxon>Haloferacaceae</taxon>
        <taxon>Haloplanus</taxon>
    </lineage>
</organism>
<dbReference type="NCBIfam" id="TIGR01916">
    <property type="entry name" value="F420_cofE"/>
    <property type="match status" value="1"/>
</dbReference>
<reference evidence="10 11" key="1">
    <citation type="submission" date="2016-10" db="EMBL/GenBank/DDBJ databases">
        <authorList>
            <person name="de Groot N.N."/>
        </authorList>
    </citation>
    <scope>NUCLEOTIDE SEQUENCE [LARGE SCALE GENOMIC DNA]</scope>
    <source>
        <strain evidence="10 11">CGMCC 1.8712</strain>
    </source>
</reference>
<dbReference type="GO" id="GO:0052645">
    <property type="term" value="P:F420-0 metabolic process"/>
    <property type="evidence" value="ECO:0007669"/>
    <property type="project" value="UniProtKB-UniRule"/>
</dbReference>
<proteinExistence type="inferred from homology"/>
<keyword evidence="1 8" id="KW-0436">Ligase</keyword>
<evidence type="ECO:0000256" key="5">
    <source>
        <dbReference type="ARBA" id="ARBA00022958"/>
    </source>
</evidence>
<feature type="binding site" evidence="8">
    <location>
        <position position="157"/>
    </location>
    <ligand>
        <name>a divalent metal cation</name>
        <dbReference type="ChEBI" id="CHEBI:60240"/>
        <label>1</label>
    </ligand>
</feature>
<sequence>MADAPSEGMTVFPVPDLPEITPEDDIAALVSDRVDLRPDDVVCVASTVVSKAEGRVADLEDFPAGPRAREVAARLERATGEEKDPQFAQAVLEESTDLLMEAPFLLTETRFGHVTVNAGIDRSNVPGGDLLLLPRRPDESAARIASGLDAERVVVTDTCGRPFRHGQRGVAVGWAGTPAARDWRGEHDREGRELGVTVQAIVDELAAAANLVAGEGAGGTPVVVVRDFEFGDHDGSDALFRDVEGDFVRQALRGWSFEDD</sequence>
<feature type="binding site" evidence="8">
    <location>
        <position position="124"/>
    </location>
    <ligand>
        <name>GTP</name>
        <dbReference type="ChEBI" id="CHEBI:37565"/>
    </ligand>
</feature>
<dbReference type="Gene3D" id="3.30.1330.100">
    <property type="entry name" value="CofE-like"/>
    <property type="match status" value="1"/>
</dbReference>
<dbReference type="EC" id="6.3.2.34" evidence="8"/>
<evidence type="ECO:0000313" key="10">
    <source>
        <dbReference type="EMBL" id="SEA38425.1"/>
    </source>
</evidence>
<feature type="binding site" evidence="8">
    <location>
        <begin position="46"/>
        <end position="47"/>
    </location>
    <ligand>
        <name>GTP</name>
        <dbReference type="ChEBI" id="CHEBI:37565"/>
    </ligand>
</feature>
<dbReference type="InterPro" id="IPR023659">
    <property type="entry name" value="F420_ligase_CofE_arc"/>
</dbReference>
<feature type="binding site" evidence="8">
    <location>
        <position position="121"/>
    </location>
    <ligand>
        <name>a divalent metal cation</name>
        <dbReference type="ChEBI" id="CHEBI:60240"/>
        <label>1</label>
    </ligand>
</feature>
<comment type="function">
    <text evidence="8">Catalyzes the GTP-dependent successive addition of two or more gamma-linked L-glutamates to the L-lactyl phosphodiester of 7,8-didemethyl-8-hydroxy-5-deazariboflavin (F420-0) to form coenzyme F420-0-glutamyl-glutamate (F420-2) or polyglutamated F420 derivatives.</text>
</comment>
<dbReference type="InterPro" id="IPR002847">
    <property type="entry name" value="F420-0_gamma-glut_ligase-dom"/>
</dbReference>
<evidence type="ECO:0000256" key="6">
    <source>
        <dbReference type="ARBA" id="ARBA00023134"/>
    </source>
</evidence>
<dbReference type="STRING" id="555874.SAMN04488065_2911"/>
<comment type="subunit">
    <text evidence="8">Homodimer.</text>
</comment>
<comment type="similarity">
    <text evidence="8">Belongs to the CofE family.</text>
</comment>
<dbReference type="GO" id="GO:0005525">
    <property type="term" value="F:GTP binding"/>
    <property type="evidence" value="ECO:0007669"/>
    <property type="project" value="UniProtKB-KW"/>
</dbReference>
<dbReference type="Gene3D" id="3.90.1660.10">
    <property type="entry name" value="CofE-like domain"/>
    <property type="match status" value="1"/>
</dbReference>
<keyword evidence="5 8" id="KW-0630">Potassium</keyword>